<reference evidence="2" key="1">
    <citation type="journal article" date="2019" name="Sci. Rep.">
        <title>Draft genome of Tanacetum cinerariifolium, the natural source of mosquito coil.</title>
        <authorList>
            <person name="Yamashiro T."/>
            <person name="Shiraishi A."/>
            <person name="Satake H."/>
            <person name="Nakayama K."/>
        </authorList>
    </citation>
    <scope>NUCLEOTIDE SEQUENCE</scope>
</reference>
<feature type="non-terminal residue" evidence="2">
    <location>
        <position position="1"/>
    </location>
</feature>
<dbReference type="AlphaFoldDB" id="A0A699T061"/>
<feature type="compositionally biased region" description="Basic residues" evidence="1">
    <location>
        <begin position="1"/>
        <end position="11"/>
    </location>
</feature>
<accession>A0A699T061</accession>
<protein>
    <submittedName>
        <fullName evidence="2">Uncharacterized protein</fullName>
    </submittedName>
</protein>
<proteinExistence type="predicted"/>
<evidence type="ECO:0000256" key="1">
    <source>
        <dbReference type="SAM" id="MobiDB-lite"/>
    </source>
</evidence>
<gene>
    <name evidence="2" type="ORF">Tci_874688</name>
</gene>
<dbReference type="EMBL" id="BKCJ011199973">
    <property type="protein sequence ID" value="GFD02719.1"/>
    <property type="molecule type" value="Genomic_DNA"/>
</dbReference>
<feature type="non-terminal residue" evidence="2">
    <location>
        <position position="157"/>
    </location>
</feature>
<sequence>PASRPAGRRVAPRWSAPPLGPARQSAAAYAAAPARRAAAKTAWGGRRPCAGRCPRLPRWRSAAAVKMRESYHQQLVAGEGRGHHHERAFGQVEVGKQRVSDFEIVGRVDELVIPALGHLHAAAGRYRRIERPHGGGANGANLLFGVNRLVDNLGSLG</sequence>
<name>A0A699T061_TANCI</name>
<organism evidence="2">
    <name type="scientific">Tanacetum cinerariifolium</name>
    <name type="common">Dalmatian daisy</name>
    <name type="synonym">Chrysanthemum cinerariifolium</name>
    <dbReference type="NCBI Taxonomy" id="118510"/>
    <lineage>
        <taxon>Eukaryota</taxon>
        <taxon>Viridiplantae</taxon>
        <taxon>Streptophyta</taxon>
        <taxon>Embryophyta</taxon>
        <taxon>Tracheophyta</taxon>
        <taxon>Spermatophyta</taxon>
        <taxon>Magnoliopsida</taxon>
        <taxon>eudicotyledons</taxon>
        <taxon>Gunneridae</taxon>
        <taxon>Pentapetalae</taxon>
        <taxon>asterids</taxon>
        <taxon>campanulids</taxon>
        <taxon>Asterales</taxon>
        <taxon>Asteraceae</taxon>
        <taxon>Asteroideae</taxon>
        <taxon>Anthemideae</taxon>
        <taxon>Anthemidinae</taxon>
        <taxon>Tanacetum</taxon>
    </lineage>
</organism>
<evidence type="ECO:0000313" key="2">
    <source>
        <dbReference type="EMBL" id="GFD02719.1"/>
    </source>
</evidence>
<feature type="region of interest" description="Disordered" evidence="1">
    <location>
        <begin position="1"/>
        <end position="27"/>
    </location>
</feature>
<comment type="caution">
    <text evidence="2">The sequence shown here is derived from an EMBL/GenBank/DDBJ whole genome shotgun (WGS) entry which is preliminary data.</text>
</comment>